<comment type="caution">
    <text evidence="2">The sequence shown here is derived from an EMBL/GenBank/DDBJ whole genome shotgun (WGS) entry which is preliminary data.</text>
</comment>
<feature type="compositionally biased region" description="Basic and acidic residues" evidence="1">
    <location>
        <begin position="14"/>
        <end position="24"/>
    </location>
</feature>
<keyword evidence="3" id="KW-1185">Reference proteome</keyword>
<evidence type="ECO:0000313" key="2">
    <source>
        <dbReference type="EMBL" id="MPC08406.1"/>
    </source>
</evidence>
<protein>
    <submittedName>
        <fullName evidence="2">Uncharacterized protein</fullName>
    </submittedName>
</protein>
<sequence length="89" mass="9890">MEKRKKLSSSEMIVAKEGREEGGGEARLSWPGRGRGKRLQKRQVAGRRGSKIELTINRWDRTEADMGTGQPRGEARVRTGAEIEAGPGW</sequence>
<dbReference type="Proteomes" id="UP000324222">
    <property type="component" value="Unassembled WGS sequence"/>
</dbReference>
<name>A0A5B7CJ35_PORTR</name>
<evidence type="ECO:0000256" key="1">
    <source>
        <dbReference type="SAM" id="MobiDB-lite"/>
    </source>
</evidence>
<organism evidence="2 3">
    <name type="scientific">Portunus trituberculatus</name>
    <name type="common">Swimming crab</name>
    <name type="synonym">Neptunus trituberculatus</name>
    <dbReference type="NCBI Taxonomy" id="210409"/>
    <lineage>
        <taxon>Eukaryota</taxon>
        <taxon>Metazoa</taxon>
        <taxon>Ecdysozoa</taxon>
        <taxon>Arthropoda</taxon>
        <taxon>Crustacea</taxon>
        <taxon>Multicrustacea</taxon>
        <taxon>Malacostraca</taxon>
        <taxon>Eumalacostraca</taxon>
        <taxon>Eucarida</taxon>
        <taxon>Decapoda</taxon>
        <taxon>Pleocyemata</taxon>
        <taxon>Brachyura</taxon>
        <taxon>Eubrachyura</taxon>
        <taxon>Portunoidea</taxon>
        <taxon>Portunidae</taxon>
        <taxon>Portuninae</taxon>
        <taxon>Portunus</taxon>
    </lineage>
</organism>
<reference evidence="2 3" key="1">
    <citation type="submission" date="2019-05" db="EMBL/GenBank/DDBJ databases">
        <title>Another draft genome of Portunus trituberculatus and its Hox gene families provides insights of decapod evolution.</title>
        <authorList>
            <person name="Jeong J.-H."/>
            <person name="Song I."/>
            <person name="Kim S."/>
            <person name="Choi T."/>
            <person name="Kim D."/>
            <person name="Ryu S."/>
            <person name="Kim W."/>
        </authorList>
    </citation>
    <scope>NUCLEOTIDE SEQUENCE [LARGE SCALE GENOMIC DNA]</scope>
    <source>
        <tissue evidence="2">Muscle</tissue>
    </source>
</reference>
<evidence type="ECO:0000313" key="3">
    <source>
        <dbReference type="Proteomes" id="UP000324222"/>
    </source>
</evidence>
<feature type="compositionally biased region" description="Basic residues" evidence="1">
    <location>
        <begin position="34"/>
        <end position="49"/>
    </location>
</feature>
<feature type="region of interest" description="Disordered" evidence="1">
    <location>
        <begin position="1"/>
        <end position="50"/>
    </location>
</feature>
<dbReference type="EMBL" id="VSRR010000028">
    <property type="protein sequence ID" value="MPC08406.1"/>
    <property type="molecule type" value="Genomic_DNA"/>
</dbReference>
<dbReference type="AlphaFoldDB" id="A0A5B7CJ35"/>
<accession>A0A5B7CJ35</accession>
<gene>
    <name evidence="2" type="ORF">E2C01_000992</name>
</gene>
<proteinExistence type="predicted"/>